<dbReference type="SMART" id="SM00179">
    <property type="entry name" value="EGF_CA"/>
    <property type="match status" value="1"/>
</dbReference>
<name>A0ABC9BIX0_9POAL</name>
<dbReference type="PROSITE" id="PS00108">
    <property type="entry name" value="PROTEIN_KINASE_ST"/>
    <property type="match status" value="1"/>
</dbReference>
<dbReference type="GO" id="GO:0016020">
    <property type="term" value="C:membrane"/>
    <property type="evidence" value="ECO:0007669"/>
    <property type="project" value="UniProtKB-SubCell"/>
</dbReference>
<evidence type="ECO:0000256" key="13">
    <source>
        <dbReference type="PROSITE-ProRule" id="PRU10141"/>
    </source>
</evidence>
<keyword evidence="5 15" id="KW-0732">Signal</keyword>
<evidence type="ECO:0000256" key="12">
    <source>
        <dbReference type="ARBA" id="ARBA00023180"/>
    </source>
</evidence>
<evidence type="ECO:0000313" key="17">
    <source>
        <dbReference type="EMBL" id="CAL5001379.1"/>
    </source>
</evidence>
<dbReference type="FunFam" id="1.10.510.10:FF:000084">
    <property type="entry name" value="Wall-associated receptor kinase 2"/>
    <property type="match status" value="1"/>
</dbReference>
<proteinExistence type="predicted"/>
<dbReference type="PANTHER" id="PTHR27005:SF283">
    <property type="entry name" value="OS02G0633066 PROTEIN"/>
    <property type="match status" value="1"/>
</dbReference>
<keyword evidence="2" id="KW-0723">Serine/threonine-protein kinase</keyword>
<dbReference type="EMBL" id="OZ075136">
    <property type="protein sequence ID" value="CAL5001379.1"/>
    <property type="molecule type" value="Genomic_DNA"/>
</dbReference>
<dbReference type="InterPro" id="IPR001881">
    <property type="entry name" value="EGF-like_Ca-bd_dom"/>
</dbReference>
<dbReference type="GO" id="GO:0005524">
    <property type="term" value="F:ATP binding"/>
    <property type="evidence" value="ECO:0007669"/>
    <property type="project" value="UniProtKB-UniRule"/>
</dbReference>
<evidence type="ECO:0000256" key="15">
    <source>
        <dbReference type="SAM" id="SignalP"/>
    </source>
</evidence>
<evidence type="ECO:0000256" key="10">
    <source>
        <dbReference type="ARBA" id="ARBA00023136"/>
    </source>
</evidence>
<dbReference type="PROSITE" id="PS00107">
    <property type="entry name" value="PROTEIN_KINASE_ATP"/>
    <property type="match status" value="1"/>
</dbReference>
<dbReference type="Pfam" id="PF13947">
    <property type="entry name" value="GUB_WAK_bind"/>
    <property type="match status" value="1"/>
</dbReference>
<keyword evidence="3" id="KW-0808">Transferase</keyword>
<dbReference type="PROSITE" id="PS01187">
    <property type="entry name" value="EGF_CA"/>
    <property type="match status" value="1"/>
</dbReference>
<organism evidence="17 18">
    <name type="scientific">Urochloa decumbens</name>
    <dbReference type="NCBI Taxonomy" id="240449"/>
    <lineage>
        <taxon>Eukaryota</taxon>
        <taxon>Viridiplantae</taxon>
        <taxon>Streptophyta</taxon>
        <taxon>Embryophyta</taxon>
        <taxon>Tracheophyta</taxon>
        <taxon>Spermatophyta</taxon>
        <taxon>Magnoliopsida</taxon>
        <taxon>Liliopsida</taxon>
        <taxon>Poales</taxon>
        <taxon>Poaceae</taxon>
        <taxon>PACMAD clade</taxon>
        <taxon>Panicoideae</taxon>
        <taxon>Panicodae</taxon>
        <taxon>Paniceae</taxon>
        <taxon>Melinidinae</taxon>
        <taxon>Urochloa</taxon>
    </lineage>
</organism>
<keyword evidence="7" id="KW-0418">Kinase</keyword>
<keyword evidence="10 14" id="KW-0472">Membrane</keyword>
<dbReference type="SUPFAM" id="SSF57184">
    <property type="entry name" value="Growth factor receptor domain"/>
    <property type="match status" value="1"/>
</dbReference>
<dbReference type="PANTHER" id="PTHR27005">
    <property type="entry name" value="WALL-ASSOCIATED RECEPTOR KINASE-LIKE 21"/>
    <property type="match status" value="1"/>
</dbReference>
<dbReference type="InterPro" id="IPR000152">
    <property type="entry name" value="EGF-type_Asp/Asn_hydroxyl_site"/>
</dbReference>
<keyword evidence="8 13" id="KW-0067">ATP-binding</keyword>
<keyword evidence="18" id="KW-1185">Reference proteome</keyword>
<dbReference type="InterPro" id="IPR001245">
    <property type="entry name" value="Ser-Thr/Tyr_kinase_cat_dom"/>
</dbReference>
<keyword evidence="11" id="KW-1015">Disulfide bond</keyword>
<feature type="signal peptide" evidence="15">
    <location>
        <begin position="1"/>
        <end position="23"/>
    </location>
</feature>
<feature type="chain" id="PRO_5044767013" description="Protein kinase domain-containing protein" evidence="15">
    <location>
        <begin position="24"/>
        <end position="754"/>
    </location>
</feature>
<keyword evidence="4 14" id="KW-0812">Transmembrane</keyword>
<dbReference type="InterPro" id="IPR017441">
    <property type="entry name" value="Protein_kinase_ATP_BS"/>
</dbReference>
<evidence type="ECO:0000256" key="2">
    <source>
        <dbReference type="ARBA" id="ARBA00022527"/>
    </source>
</evidence>
<evidence type="ECO:0000256" key="3">
    <source>
        <dbReference type="ARBA" id="ARBA00022679"/>
    </source>
</evidence>
<dbReference type="SMART" id="SM00220">
    <property type="entry name" value="S_TKc"/>
    <property type="match status" value="1"/>
</dbReference>
<reference evidence="17" key="1">
    <citation type="submission" date="2024-10" db="EMBL/GenBank/DDBJ databases">
        <authorList>
            <person name="Ryan C."/>
        </authorList>
    </citation>
    <scope>NUCLEOTIDE SEQUENCE [LARGE SCALE GENOMIC DNA]</scope>
</reference>
<dbReference type="FunFam" id="3.30.200.20:FF:000043">
    <property type="entry name" value="Wall-associated receptor kinase 2"/>
    <property type="match status" value="1"/>
</dbReference>
<comment type="subcellular location">
    <subcellularLocation>
        <location evidence="1">Membrane</location>
        <topology evidence="1">Single-pass type I membrane protein</topology>
    </subcellularLocation>
</comment>
<dbReference type="Gene3D" id="2.10.25.10">
    <property type="entry name" value="Laminin"/>
    <property type="match status" value="1"/>
</dbReference>
<dbReference type="PROSITE" id="PS00010">
    <property type="entry name" value="ASX_HYDROXYL"/>
    <property type="match status" value="1"/>
</dbReference>
<evidence type="ECO:0000256" key="9">
    <source>
        <dbReference type="ARBA" id="ARBA00022989"/>
    </source>
</evidence>
<dbReference type="InterPro" id="IPR018097">
    <property type="entry name" value="EGF_Ca-bd_CS"/>
</dbReference>
<dbReference type="Gene3D" id="3.30.200.20">
    <property type="entry name" value="Phosphorylase Kinase, domain 1"/>
    <property type="match status" value="1"/>
</dbReference>
<evidence type="ECO:0000256" key="4">
    <source>
        <dbReference type="ARBA" id="ARBA00022692"/>
    </source>
</evidence>
<evidence type="ECO:0000256" key="14">
    <source>
        <dbReference type="SAM" id="Phobius"/>
    </source>
</evidence>
<evidence type="ECO:0000259" key="16">
    <source>
        <dbReference type="PROSITE" id="PS50011"/>
    </source>
</evidence>
<dbReference type="InterPro" id="IPR009030">
    <property type="entry name" value="Growth_fac_rcpt_cys_sf"/>
</dbReference>
<dbReference type="Proteomes" id="UP001497457">
    <property type="component" value="Chromosome 26rd"/>
</dbReference>
<feature type="domain" description="Protein kinase" evidence="16">
    <location>
        <begin position="431"/>
        <end position="702"/>
    </location>
</feature>
<feature type="binding site" evidence="13">
    <location>
        <position position="459"/>
    </location>
    <ligand>
        <name>ATP</name>
        <dbReference type="ChEBI" id="CHEBI:30616"/>
    </ligand>
</feature>
<dbReference type="AlphaFoldDB" id="A0ABC9BIX0"/>
<dbReference type="InterPro" id="IPR025287">
    <property type="entry name" value="WAK_GUB"/>
</dbReference>
<evidence type="ECO:0000256" key="1">
    <source>
        <dbReference type="ARBA" id="ARBA00004479"/>
    </source>
</evidence>
<evidence type="ECO:0000256" key="11">
    <source>
        <dbReference type="ARBA" id="ARBA00023157"/>
    </source>
</evidence>
<accession>A0ABC9BIX0</accession>
<dbReference type="Pfam" id="PF07714">
    <property type="entry name" value="PK_Tyr_Ser-Thr"/>
    <property type="match status" value="1"/>
</dbReference>
<evidence type="ECO:0000256" key="5">
    <source>
        <dbReference type="ARBA" id="ARBA00022729"/>
    </source>
</evidence>
<dbReference type="SUPFAM" id="SSF56112">
    <property type="entry name" value="Protein kinase-like (PK-like)"/>
    <property type="match status" value="1"/>
</dbReference>
<evidence type="ECO:0000256" key="7">
    <source>
        <dbReference type="ARBA" id="ARBA00022777"/>
    </source>
</evidence>
<evidence type="ECO:0000256" key="6">
    <source>
        <dbReference type="ARBA" id="ARBA00022741"/>
    </source>
</evidence>
<feature type="transmembrane region" description="Helical" evidence="14">
    <location>
        <begin position="357"/>
        <end position="378"/>
    </location>
</feature>
<protein>
    <recommendedName>
        <fullName evidence="16">Protein kinase domain-containing protein</fullName>
    </recommendedName>
</protein>
<dbReference type="InterPro" id="IPR000719">
    <property type="entry name" value="Prot_kinase_dom"/>
</dbReference>
<sequence length="754" mass="82416">MAGAAVVPSLLLLLLLLTAFGVAAVVAATGMTGSRSSCTRRCGNISIPYPFGVEPGCYHAAGFNLTCNQLENPPKLFLGDGTVQVIKISVPKATVRINSSSVNLTFDGRNTTMHRKWGSGLPRSGPYFLSDMRNRLLVVGCGVQVDLRVGTRDNIVLGSCTTVCSSILQGPSRSNDTMYVASFNGNCSGIGCCETDIALSFPVYHLHGSLLYGNQDFNPEVSVYITDAAFNYVKEVLYTEKAPEALTATLKWVIGNSTCPANATAPECRSANSACRDSISSGIQHLGRVCSCSDGYHGNPYIPGGCKDINECKLPGMCYGTCLNFPGTFQCQCPDGTYGNPLIKGGCIIMKISIKGITIGLGVGGGLGLLVVALAPFIRRKIKIQKMKRMREMHFNQNDGLLLRQLISQNANISERMIIALRELEKATNNFDKGCVIGGGGHGVVFKGNLYLNVVAIKKSKIVVQREINEFINELVILSQVNHRNVVKLLGCCLETKVPLLVYEFISNGTLYHHLHVKGPTSLPLDYRLRIALEVARALSYLHSAASMPIIHRDIKSSNILLDDSLTAKVSDFGASRYIAIDQTGVTTTVQGTIGYLDPMYYNTGRLTDKSDVFSFGVVLVEMLTRKKPFFYRSDNGDGLVSHFTSLLAEGKLDSIIDSQVMEEEDGEILEIAMLATLCTKSKGEDRPTMREVEMTLENLLVKKKRVTCNTTPKRYDQNQTRNHYISIERVTNEASRQYTMEVEILLSAIYQQS</sequence>
<dbReference type="InterPro" id="IPR011009">
    <property type="entry name" value="Kinase-like_dom_sf"/>
</dbReference>
<dbReference type="GO" id="GO:0004674">
    <property type="term" value="F:protein serine/threonine kinase activity"/>
    <property type="evidence" value="ECO:0007669"/>
    <property type="project" value="UniProtKB-KW"/>
</dbReference>
<evidence type="ECO:0000313" key="18">
    <source>
        <dbReference type="Proteomes" id="UP001497457"/>
    </source>
</evidence>
<dbReference type="InterPro" id="IPR045274">
    <property type="entry name" value="WAK-like"/>
</dbReference>
<keyword evidence="12" id="KW-0325">Glycoprotein</keyword>
<dbReference type="Gene3D" id="1.10.510.10">
    <property type="entry name" value="Transferase(Phosphotransferase) domain 1"/>
    <property type="match status" value="1"/>
</dbReference>
<keyword evidence="9 14" id="KW-1133">Transmembrane helix</keyword>
<gene>
    <name evidence="17" type="ORF">URODEC1_LOCUS65356</name>
</gene>
<dbReference type="CDD" id="cd00054">
    <property type="entry name" value="EGF_CA"/>
    <property type="match status" value="1"/>
</dbReference>
<evidence type="ECO:0000256" key="8">
    <source>
        <dbReference type="ARBA" id="ARBA00022840"/>
    </source>
</evidence>
<keyword evidence="6 13" id="KW-0547">Nucleotide-binding</keyword>
<dbReference type="InterPro" id="IPR008271">
    <property type="entry name" value="Ser/Thr_kinase_AS"/>
</dbReference>
<dbReference type="PROSITE" id="PS50011">
    <property type="entry name" value="PROTEIN_KINASE_DOM"/>
    <property type="match status" value="1"/>
</dbReference>